<dbReference type="Proteomes" id="UP000553963">
    <property type="component" value="Unassembled WGS sequence"/>
</dbReference>
<proteinExistence type="inferred from homology"/>
<evidence type="ECO:0000256" key="11">
    <source>
        <dbReference type="SAM" id="Phobius"/>
    </source>
</evidence>
<evidence type="ECO:0000256" key="1">
    <source>
        <dbReference type="ARBA" id="ARBA00004141"/>
    </source>
</evidence>
<keyword evidence="9" id="KW-0564">Palmitate</keyword>
<evidence type="ECO:0000256" key="4">
    <source>
        <dbReference type="ARBA" id="ARBA00022475"/>
    </source>
</evidence>
<dbReference type="EMBL" id="JACIDS010000006">
    <property type="protein sequence ID" value="MBB3933324.1"/>
    <property type="molecule type" value="Genomic_DNA"/>
</dbReference>
<evidence type="ECO:0000256" key="6">
    <source>
        <dbReference type="ARBA" id="ARBA00022729"/>
    </source>
</evidence>
<accession>A0A840AUN0</accession>
<dbReference type="Pfam" id="PF17090">
    <property type="entry name" value="Ytca"/>
    <property type="match status" value="1"/>
</dbReference>
<organism evidence="12 13">
    <name type="scientific">Kaistia hirudinis</name>
    <dbReference type="NCBI Taxonomy" id="1293440"/>
    <lineage>
        <taxon>Bacteria</taxon>
        <taxon>Pseudomonadati</taxon>
        <taxon>Pseudomonadota</taxon>
        <taxon>Alphaproteobacteria</taxon>
        <taxon>Hyphomicrobiales</taxon>
        <taxon>Kaistiaceae</taxon>
        <taxon>Kaistia</taxon>
    </lineage>
</organism>
<evidence type="ECO:0000313" key="12">
    <source>
        <dbReference type="EMBL" id="MBB3933324.1"/>
    </source>
</evidence>
<keyword evidence="10" id="KW-0449">Lipoprotein</keyword>
<keyword evidence="4" id="KW-1003">Cell membrane</keyword>
<comment type="similarity">
    <text evidence="2">Belongs to the YtcA family.</text>
</comment>
<evidence type="ECO:0000256" key="8">
    <source>
        <dbReference type="ARBA" id="ARBA00023136"/>
    </source>
</evidence>
<comment type="caution">
    <text evidence="12">The sequence shown here is derived from an EMBL/GenBank/DDBJ whole genome shotgun (WGS) entry which is preliminary data.</text>
</comment>
<evidence type="ECO:0000256" key="7">
    <source>
        <dbReference type="ARBA" id="ARBA00022989"/>
    </source>
</evidence>
<dbReference type="GO" id="GO:0016020">
    <property type="term" value="C:membrane"/>
    <property type="evidence" value="ECO:0007669"/>
    <property type="project" value="UniProtKB-SubCell"/>
</dbReference>
<keyword evidence="5 11" id="KW-0812">Transmembrane</keyword>
<evidence type="ECO:0000256" key="5">
    <source>
        <dbReference type="ARBA" id="ARBA00022692"/>
    </source>
</evidence>
<evidence type="ECO:0000256" key="9">
    <source>
        <dbReference type="ARBA" id="ARBA00023139"/>
    </source>
</evidence>
<reference evidence="12 13" key="1">
    <citation type="submission" date="2020-08" db="EMBL/GenBank/DDBJ databases">
        <title>Genomic Encyclopedia of Type Strains, Phase IV (KMG-IV): sequencing the most valuable type-strain genomes for metagenomic binning, comparative biology and taxonomic classification.</title>
        <authorList>
            <person name="Goeker M."/>
        </authorList>
    </citation>
    <scope>NUCLEOTIDE SEQUENCE [LARGE SCALE GENOMIC DNA]</scope>
    <source>
        <strain evidence="12 13">DSM 25966</strain>
    </source>
</reference>
<feature type="transmembrane region" description="Helical" evidence="11">
    <location>
        <begin position="34"/>
        <end position="59"/>
    </location>
</feature>
<gene>
    <name evidence="12" type="ORF">GGR25_004397</name>
</gene>
<protein>
    <recommendedName>
        <fullName evidence="3">Uncharacterized protein YtcA</fullName>
    </recommendedName>
</protein>
<comment type="subcellular location">
    <subcellularLocation>
        <location evidence="1">Membrane</location>
        <topology evidence="1">Multi-pass membrane protein</topology>
    </subcellularLocation>
</comment>
<dbReference type="InterPro" id="IPR031381">
    <property type="entry name" value="YtcA"/>
</dbReference>
<sequence length="92" mass="9338">MRSGQLRIVAGSLVAALCLGGCVPVGAPSIALFGAYFPSWLACALAGILGAVAIRFIFIPLGIDDALPMRLPVYVCIAASIGFLASIAGFGR</sequence>
<evidence type="ECO:0000256" key="10">
    <source>
        <dbReference type="ARBA" id="ARBA00023288"/>
    </source>
</evidence>
<evidence type="ECO:0000313" key="13">
    <source>
        <dbReference type="Proteomes" id="UP000553963"/>
    </source>
</evidence>
<feature type="transmembrane region" description="Helical" evidence="11">
    <location>
        <begin position="71"/>
        <end position="91"/>
    </location>
</feature>
<keyword evidence="8 11" id="KW-0472">Membrane</keyword>
<keyword evidence="6" id="KW-0732">Signal</keyword>
<name>A0A840AUN0_9HYPH</name>
<evidence type="ECO:0000256" key="2">
    <source>
        <dbReference type="ARBA" id="ARBA00008208"/>
    </source>
</evidence>
<dbReference type="AlphaFoldDB" id="A0A840AUN0"/>
<evidence type="ECO:0000256" key="3">
    <source>
        <dbReference type="ARBA" id="ARBA00021237"/>
    </source>
</evidence>
<keyword evidence="13" id="KW-1185">Reference proteome</keyword>
<keyword evidence="7 11" id="KW-1133">Transmembrane helix</keyword>
<dbReference type="RefSeq" id="WP_343068144.1">
    <property type="nucleotide sequence ID" value="NZ_JACIDS010000006.1"/>
</dbReference>